<dbReference type="AlphaFoldDB" id="A0A8X6LT23"/>
<keyword evidence="3" id="KW-1185">Reference proteome</keyword>
<feature type="compositionally biased region" description="Basic residues" evidence="1">
    <location>
        <begin position="1"/>
        <end position="13"/>
    </location>
</feature>
<sequence>EKHIELLNSKKKLQMSGHDGNGKSSIPKPSESGDIPRNRQRRGRFPHTLPPAVAGTRTGHLVENRALDLDDPDNITSLSSGDRNFDDDQRGESADEVDPEPVPGHFGDVVEQNVAPGMLVLLNSLVNSRF</sequence>
<feature type="region of interest" description="Disordered" evidence="1">
    <location>
        <begin position="1"/>
        <end position="107"/>
    </location>
</feature>
<organism evidence="2 3">
    <name type="scientific">Trichonephila clavata</name>
    <name type="common">Joro spider</name>
    <name type="synonym">Nephila clavata</name>
    <dbReference type="NCBI Taxonomy" id="2740835"/>
    <lineage>
        <taxon>Eukaryota</taxon>
        <taxon>Metazoa</taxon>
        <taxon>Ecdysozoa</taxon>
        <taxon>Arthropoda</taxon>
        <taxon>Chelicerata</taxon>
        <taxon>Arachnida</taxon>
        <taxon>Araneae</taxon>
        <taxon>Araneomorphae</taxon>
        <taxon>Entelegynae</taxon>
        <taxon>Araneoidea</taxon>
        <taxon>Nephilidae</taxon>
        <taxon>Trichonephila</taxon>
    </lineage>
</organism>
<accession>A0A8X6LT23</accession>
<feature type="non-terminal residue" evidence="2">
    <location>
        <position position="130"/>
    </location>
</feature>
<name>A0A8X6LT23_TRICU</name>
<evidence type="ECO:0000256" key="1">
    <source>
        <dbReference type="SAM" id="MobiDB-lite"/>
    </source>
</evidence>
<reference evidence="2" key="1">
    <citation type="submission" date="2020-07" db="EMBL/GenBank/DDBJ databases">
        <title>Multicomponent nature underlies the extraordinary mechanical properties of spider dragline silk.</title>
        <authorList>
            <person name="Kono N."/>
            <person name="Nakamura H."/>
            <person name="Mori M."/>
            <person name="Yoshida Y."/>
            <person name="Ohtoshi R."/>
            <person name="Malay A.D."/>
            <person name="Moran D.A.P."/>
            <person name="Tomita M."/>
            <person name="Numata K."/>
            <person name="Arakawa K."/>
        </authorList>
    </citation>
    <scope>NUCLEOTIDE SEQUENCE</scope>
</reference>
<proteinExistence type="predicted"/>
<comment type="caution">
    <text evidence="2">The sequence shown here is derived from an EMBL/GenBank/DDBJ whole genome shotgun (WGS) entry which is preliminary data.</text>
</comment>
<evidence type="ECO:0000313" key="2">
    <source>
        <dbReference type="EMBL" id="GFR19617.1"/>
    </source>
</evidence>
<evidence type="ECO:0000313" key="3">
    <source>
        <dbReference type="Proteomes" id="UP000887116"/>
    </source>
</evidence>
<feature type="compositionally biased region" description="Basic and acidic residues" evidence="1">
    <location>
        <begin position="83"/>
        <end position="93"/>
    </location>
</feature>
<dbReference type="Proteomes" id="UP000887116">
    <property type="component" value="Unassembled WGS sequence"/>
</dbReference>
<dbReference type="EMBL" id="BMAO01017964">
    <property type="protein sequence ID" value="GFR19617.1"/>
    <property type="molecule type" value="Genomic_DNA"/>
</dbReference>
<gene>
    <name evidence="2" type="ORF">TNCT_577271</name>
</gene>
<protein>
    <submittedName>
        <fullName evidence="2">Uncharacterized protein</fullName>
    </submittedName>
</protein>